<feature type="transmembrane region" description="Helical" evidence="1">
    <location>
        <begin position="33"/>
        <end position="51"/>
    </location>
</feature>
<sequence>MASHHSTERSTTPFMEFRAGGVHLVVQRPPYRLFSLLGSLAGVLGGAYWFGGG</sequence>
<protein>
    <submittedName>
        <fullName evidence="2">Uncharacterized protein</fullName>
    </submittedName>
</protein>
<name>A0ABV3B1A4_9ACTN</name>
<accession>A0ABV3B1A4</accession>
<evidence type="ECO:0000313" key="2">
    <source>
        <dbReference type="EMBL" id="MEU6803212.1"/>
    </source>
</evidence>
<comment type="caution">
    <text evidence="2">The sequence shown here is derived from an EMBL/GenBank/DDBJ whole genome shotgun (WGS) entry which is preliminary data.</text>
</comment>
<gene>
    <name evidence="2" type="ORF">ABZ931_19685</name>
</gene>
<organism evidence="2 3">
    <name type="scientific">Streptomyces neyagawaensis</name>
    <dbReference type="NCBI Taxonomy" id="42238"/>
    <lineage>
        <taxon>Bacteria</taxon>
        <taxon>Bacillati</taxon>
        <taxon>Actinomycetota</taxon>
        <taxon>Actinomycetes</taxon>
        <taxon>Kitasatosporales</taxon>
        <taxon>Streptomycetaceae</taxon>
        <taxon>Streptomyces</taxon>
    </lineage>
</organism>
<dbReference type="EMBL" id="JBEYXT010000086">
    <property type="protein sequence ID" value="MEU6803212.1"/>
    <property type="molecule type" value="Genomic_DNA"/>
</dbReference>
<keyword evidence="3" id="KW-1185">Reference proteome</keyword>
<proteinExistence type="predicted"/>
<keyword evidence="1" id="KW-0472">Membrane</keyword>
<keyword evidence="1" id="KW-1133">Transmembrane helix</keyword>
<dbReference type="RefSeq" id="WP_359697051.1">
    <property type="nucleotide sequence ID" value="NZ_JBEYXT010000086.1"/>
</dbReference>
<keyword evidence="1" id="KW-0812">Transmembrane</keyword>
<evidence type="ECO:0000256" key="1">
    <source>
        <dbReference type="SAM" id="Phobius"/>
    </source>
</evidence>
<dbReference type="Proteomes" id="UP001551189">
    <property type="component" value="Unassembled WGS sequence"/>
</dbReference>
<reference evidence="2 3" key="1">
    <citation type="submission" date="2024-06" db="EMBL/GenBank/DDBJ databases">
        <title>The Natural Products Discovery Center: Release of the First 8490 Sequenced Strains for Exploring Actinobacteria Biosynthetic Diversity.</title>
        <authorList>
            <person name="Kalkreuter E."/>
            <person name="Kautsar S.A."/>
            <person name="Yang D."/>
            <person name="Bader C.D."/>
            <person name="Teijaro C.N."/>
            <person name="Fluegel L."/>
            <person name="Davis C.M."/>
            <person name="Simpson J.R."/>
            <person name="Lauterbach L."/>
            <person name="Steele A.D."/>
            <person name="Gui C."/>
            <person name="Meng S."/>
            <person name="Li G."/>
            <person name="Viehrig K."/>
            <person name="Ye F."/>
            <person name="Su P."/>
            <person name="Kiefer A.F."/>
            <person name="Nichols A."/>
            <person name="Cepeda A.J."/>
            <person name="Yan W."/>
            <person name="Fan B."/>
            <person name="Jiang Y."/>
            <person name="Adhikari A."/>
            <person name="Zheng C.-J."/>
            <person name="Schuster L."/>
            <person name="Cowan T.M."/>
            <person name="Smanski M.J."/>
            <person name="Chevrette M.G."/>
            <person name="De Carvalho L.P.S."/>
            <person name="Shen B."/>
        </authorList>
    </citation>
    <scope>NUCLEOTIDE SEQUENCE [LARGE SCALE GENOMIC DNA]</scope>
    <source>
        <strain evidence="2 3">NPDC046851</strain>
    </source>
</reference>
<evidence type="ECO:0000313" key="3">
    <source>
        <dbReference type="Proteomes" id="UP001551189"/>
    </source>
</evidence>